<accession>A0A366RNQ8</accession>
<dbReference type="PANTHER" id="PTHR43806">
    <property type="entry name" value="PEPTIDASE S8"/>
    <property type="match status" value="1"/>
</dbReference>
<dbReference type="GO" id="GO:0006508">
    <property type="term" value="P:proteolysis"/>
    <property type="evidence" value="ECO:0007669"/>
    <property type="project" value="UniProtKB-KW"/>
</dbReference>
<evidence type="ECO:0000256" key="1">
    <source>
        <dbReference type="ARBA" id="ARBA00011073"/>
    </source>
</evidence>
<evidence type="ECO:0000313" key="8">
    <source>
        <dbReference type="Proteomes" id="UP000253153"/>
    </source>
</evidence>
<feature type="active site" description="Charge relay system" evidence="5">
    <location>
        <position position="552"/>
    </location>
</feature>
<comment type="caution">
    <text evidence="7">The sequence shown here is derived from an EMBL/GenBank/DDBJ whole genome shotgun (WGS) entry which is preliminary data.</text>
</comment>
<dbReference type="InterPro" id="IPR050131">
    <property type="entry name" value="Peptidase_S8_subtilisin-like"/>
</dbReference>
<keyword evidence="3 5" id="KW-0378">Hydrolase</keyword>
<evidence type="ECO:0000256" key="2">
    <source>
        <dbReference type="ARBA" id="ARBA00022670"/>
    </source>
</evidence>
<feature type="domain" description="Peptidase S8/S53" evidence="6">
    <location>
        <begin position="515"/>
        <end position="719"/>
    </location>
</feature>
<gene>
    <name evidence="7" type="ORF">FIESC28_06194</name>
</gene>
<reference evidence="7 8" key="1">
    <citation type="submission" date="2018-06" db="EMBL/GenBank/DDBJ databases">
        <title>Fusarium incarnatum-equiseti species complex species 28.</title>
        <authorList>
            <person name="Gardiner D.M."/>
        </authorList>
    </citation>
    <scope>NUCLEOTIDE SEQUENCE [LARGE SCALE GENOMIC DNA]</scope>
    <source>
        <strain evidence="7 8">FIESC_28</strain>
    </source>
</reference>
<dbReference type="EMBL" id="QKXC01000128">
    <property type="protein sequence ID" value="RBR18128.1"/>
    <property type="molecule type" value="Genomic_DNA"/>
</dbReference>
<comment type="similarity">
    <text evidence="1 5">Belongs to the peptidase S8 family.</text>
</comment>
<dbReference type="Pfam" id="PF00082">
    <property type="entry name" value="Peptidase_S8"/>
    <property type="match status" value="1"/>
</dbReference>
<dbReference type="Gene3D" id="3.40.50.200">
    <property type="entry name" value="Peptidase S8/S53 domain"/>
    <property type="match status" value="1"/>
</dbReference>
<proteinExistence type="inferred from homology"/>
<evidence type="ECO:0000256" key="3">
    <source>
        <dbReference type="ARBA" id="ARBA00022801"/>
    </source>
</evidence>
<dbReference type="GeneID" id="41995634"/>
<dbReference type="SUPFAM" id="SSF52743">
    <property type="entry name" value="Subtilisin-like"/>
    <property type="match status" value="1"/>
</dbReference>
<dbReference type="GO" id="GO:0004252">
    <property type="term" value="F:serine-type endopeptidase activity"/>
    <property type="evidence" value="ECO:0007669"/>
    <property type="project" value="UniProtKB-UniRule"/>
</dbReference>
<dbReference type="AlphaFoldDB" id="A0A366RNQ8"/>
<feature type="active site" description="Charge relay system" evidence="5">
    <location>
        <position position="521"/>
    </location>
</feature>
<evidence type="ECO:0000256" key="4">
    <source>
        <dbReference type="ARBA" id="ARBA00022825"/>
    </source>
</evidence>
<protein>
    <recommendedName>
        <fullName evidence="6">Peptidase S8/S53 domain-containing protein</fullName>
    </recommendedName>
</protein>
<evidence type="ECO:0000259" key="6">
    <source>
        <dbReference type="Pfam" id="PF00082"/>
    </source>
</evidence>
<evidence type="ECO:0000256" key="5">
    <source>
        <dbReference type="PROSITE-ProRule" id="PRU01240"/>
    </source>
</evidence>
<dbReference type="PANTHER" id="PTHR43806:SF11">
    <property type="entry name" value="CEREVISIN-RELATED"/>
    <property type="match status" value="1"/>
</dbReference>
<dbReference type="PROSITE" id="PS51892">
    <property type="entry name" value="SUBTILASE"/>
    <property type="match status" value="1"/>
</dbReference>
<keyword evidence="4 5" id="KW-0720">Serine protease</keyword>
<keyword evidence="8" id="KW-1185">Reference proteome</keyword>
<sequence>MSTSTAQILADLVDDVIRYAEYIRQPDDTTNIGARARVLRFFLSSALTKYTIRGDTDIHSSLGLTIDGFIRDLAAIEAMLGERPTAIGKLSSSSRLLPTEWWNHLNVVLRQLHQYANALGLAIGAEISLEGQPEICEVEIHVADFDDLAKGVLDSVNQIFPFDQHSSTGHESLVVEEWDITRNNKLRYKDIGFIHRVADDIGVANLNAQRDILATTSDREIETRRFPCSQSDSGFPSTKVRTVTGEFAGIERSLGTPLKVLLKSYKVFAKGYLYPEPNFHVILQGCLSDGKEWRIIVTNHTAISHDSSPLGRLFVTLEGATLKGESNADTRDDCKIHFGFDLRYEAESFARYLSIAQLRARNILIQDTVCDDLMIYYRELYSHSNHGAPLRTTFAIHSRPFGRTEREYRAIVFQDGNKRYVCFDFHTNIFNIARKGLLRSLEEITIWVLNHDEHGRAFASHTKWETLTGQKLVTSVERATHVTSGRTYTISDWLDGIGKLRKVMKRDRSDHYGRVKIAVVDSGLNDEASGHLDKRNVVYKDFTNNSRNDSWHGTCCAKIISDIYEEAILYVARIFENDNADEEDGPIRMAQAIDWAISPPNGVDIINISAGFRHYSKELDEAVTRAKAAGTLVVAAAANWQNTGSVAFPARHNLTTMCIYSTNMGNQSSSFNPEPRMDTSNFAILGEGFQHPDQRRDEQMDGTSMATAAAVGLAANIIDFSRQQDNKSYISRAQDVGKLPGMLSIFNAISKPAGPLRYVAPLELLPLQHGSSRERDRQRVREILSQAMERAN</sequence>
<dbReference type="Proteomes" id="UP000253153">
    <property type="component" value="Unassembled WGS sequence"/>
</dbReference>
<dbReference type="InterPro" id="IPR000209">
    <property type="entry name" value="Peptidase_S8/S53_dom"/>
</dbReference>
<dbReference type="RefSeq" id="XP_031015584.1">
    <property type="nucleotide sequence ID" value="XM_031160338.1"/>
</dbReference>
<organism evidence="7 8">
    <name type="scientific">Fusarium coffeatum</name>
    <dbReference type="NCBI Taxonomy" id="231269"/>
    <lineage>
        <taxon>Eukaryota</taxon>
        <taxon>Fungi</taxon>
        <taxon>Dikarya</taxon>
        <taxon>Ascomycota</taxon>
        <taxon>Pezizomycotina</taxon>
        <taxon>Sordariomycetes</taxon>
        <taxon>Hypocreomycetidae</taxon>
        <taxon>Hypocreales</taxon>
        <taxon>Nectriaceae</taxon>
        <taxon>Fusarium</taxon>
        <taxon>Fusarium incarnatum-equiseti species complex</taxon>
    </lineage>
</organism>
<keyword evidence="2 5" id="KW-0645">Protease</keyword>
<name>A0A366RNQ8_9HYPO</name>
<dbReference type="OrthoDB" id="3565018at2759"/>
<feature type="active site" description="Charge relay system" evidence="5">
    <location>
        <position position="704"/>
    </location>
</feature>
<dbReference type="InterPro" id="IPR036852">
    <property type="entry name" value="Peptidase_S8/S53_dom_sf"/>
</dbReference>
<evidence type="ECO:0000313" key="7">
    <source>
        <dbReference type="EMBL" id="RBR18128.1"/>
    </source>
</evidence>